<dbReference type="AlphaFoldDB" id="A0A6C0IW62"/>
<proteinExistence type="predicted"/>
<evidence type="ECO:0000313" key="1">
    <source>
        <dbReference type="EMBL" id="QHT96879.1"/>
    </source>
</evidence>
<reference evidence="1" key="1">
    <citation type="journal article" date="2020" name="Nature">
        <title>Giant virus diversity and host interactions through global metagenomics.</title>
        <authorList>
            <person name="Schulz F."/>
            <person name="Roux S."/>
            <person name="Paez-Espino D."/>
            <person name="Jungbluth S."/>
            <person name="Walsh D.A."/>
            <person name="Denef V.J."/>
            <person name="McMahon K.D."/>
            <person name="Konstantinidis K.T."/>
            <person name="Eloe-Fadrosh E.A."/>
            <person name="Kyrpides N.C."/>
            <person name="Woyke T."/>
        </authorList>
    </citation>
    <scope>NUCLEOTIDE SEQUENCE</scope>
    <source>
        <strain evidence="1">GVMAG-M-3300024336-7</strain>
    </source>
</reference>
<accession>A0A6C0IW62</accession>
<organism evidence="1">
    <name type="scientific">viral metagenome</name>
    <dbReference type="NCBI Taxonomy" id="1070528"/>
    <lineage>
        <taxon>unclassified sequences</taxon>
        <taxon>metagenomes</taxon>
        <taxon>organismal metagenomes</taxon>
    </lineage>
</organism>
<dbReference type="EMBL" id="MN740268">
    <property type="protein sequence ID" value="QHT96879.1"/>
    <property type="molecule type" value="Genomic_DNA"/>
</dbReference>
<name>A0A6C0IW62_9ZZZZ</name>
<sequence length="375" mass="43213">MCESFYRIKCKNIKTCDKTCGAIQHKFTHFETHIANLFLIRREIKCRKGKKKGTTYQLYSIFPTQKNVFEYRNSIKVGERSLHEVIHGFRPQKFKLDIDNIPKSWSKKICEYAIEYIVFAIKYVIHNVYEDAVGDISVVICESKGFTSKPKRRYKYGYHLITQNISIPTAGEARLICNGVVNVLSKHIALDEFLTEYKSRHPSVSGGTLIRTTLRSINYNDMIDDVHNSIQNFRLVGCHKIGEPDRIKTIITKHNKKDTLITYTKKTILLPPVLSSIYGKPTPTKTISTSVMIDDTQIESACTTIMTTSELNAFIFRDIQENPDCFIVSYDRLLPAFCDMCARTHECDNSLWFLVSKSGIVTKRCRRFDIKNLSK</sequence>
<protein>
    <submittedName>
        <fullName evidence="1">Uncharacterized protein</fullName>
    </submittedName>
</protein>